<dbReference type="PROSITE" id="PS01124">
    <property type="entry name" value="HTH_ARAC_FAMILY_2"/>
    <property type="match status" value="1"/>
</dbReference>
<evidence type="ECO:0000259" key="4">
    <source>
        <dbReference type="PROSITE" id="PS01124"/>
    </source>
</evidence>
<dbReference type="PANTHER" id="PTHR43280:SF2">
    <property type="entry name" value="HTH-TYPE TRANSCRIPTIONAL REGULATOR EXSA"/>
    <property type="match status" value="1"/>
</dbReference>
<protein>
    <submittedName>
        <fullName evidence="5">Helix-turn-helix domain-containing protein</fullName>
    </submittedName>
</protein>
<dbReference type="Pfam" id="PF12833">
    <property type="entry name" value="HTH_18"/>
    <property type="match status" value="1"/>
</dbReference>
<organism evidence="5 6">
    <name type="scientific">Erwinia tracheiphila</name>
    <dbReference type="NCBI Taxonomy" id="65700"/>
    <lineage>
        <taxon>Bacteria</taxon>
        <taxon>Pseudomonadati</taxon>
        <taxon>Pseudomonadota</taxon>
        <taxon>Gammaproteobacteria</taxon>
        <taxon>Enterobacterales</taxon>
        <taxon>Erwiniaceae</taxon>
        <taxon>Erwinia</taxon>
    </lineage>
</organism>
<dbReference type="GO" id="GO:0043565">
    <property type="term" value="F:sequence-specific DNA binding"/>
    <property type="evidence" value="ECO:0007669"/>
    <property type="project" value="InterPro"/>
</dbReference>
<keyword evidence="1" id="KW-0805">Transcription regulation</keyword>
<sequence length="292" mass="32881">MPALLADEKGDYLVAKSKNIRKTGLISTFTRINNNNFVFNSMMIFSRPMERESRIFIPLIQEDMDSGKRYLNGPNLVLAKGCFKVRFDGSWVVESISIAQLSTLIAFFDYHLSSGNLSSHMKKDSGKRNVAYPVLFNTSSHFVSLVESDDETLIKLLVKNVLQGGINHINSLFSYIRGMENYWIAHFLLSLIMNENGEADTCKLYNASKAYGVSESQFRKLCHNAFTCAPKKQLRMWRAAHSALQLIEEDSSIAVVAGNNGYASSSHFSSEIKLLFGITPREFKKIGILLHE</sequence>
<dbReference type="SUPFAM" id="SSF46689">
    <property type="entry name" value="Homeodomain-like"/>
    <property type="match status" value="1"/>
</dbReference>
<dbReference type="InterPro" id="IPR018060">
    <property type="entry name" value="HTH_AraC"/>
</dbReference>
<dbReference type="GO" id="GO:0003700">
    <property type="term" value="F:DNA-binding transcription factor activity"/>
    <property type="evidence" value="ECO:0007669"/>
    <property type="project" value="InterPro"/>
</dbReference>
<dbReference type="InterPro" id="IPR009057">
    <property type="entry name" value="Homeodomain-like_sf"/>
</dbReference>
<feature type="domain" description="HTH araC/xylS-type" evidence="4">
    <location>
        <begin position="186"/>
        <end position="286"/>
    </location>
</feature>
<dbReference type="AlphaFoldDB" id="A0A345CW29"/>
<name>A0A345CW29_9GAMM</name>
<accession>A0A345CW29</accession>
<keyword evidence="3" id="KW-0804">Transcription</keyword>
<keyword evidence="2" id="KW-0238">DNA-binding</keyword>
<gene>
    <name evidence="5" type="ORF">AV903_18900</name>
</gene>
<reference evidence="5 6" key="1">
    <citation type="submission" date="2016-01" db="EMBL/GenBank/DDBJ databases">
        <authorList>
            <person name="Oliw E.H."/>
        </authorList>
    </citation>
    <scope>NUCLEOTIDE SEQUENCE [LARGE SCALE GENOMIC DNA]</scope>
    <source>
        <strain evidence="5 6">MDcuke</strain>
    </source>
</reference>
<evidence type="ECO:0000256" key="1">
    <source>
        <dbReference type="ARBA" id="ARBA00023015"/>
    </source>
</evidence>
<dbReference type="PANTHER" id="PTHR43280">
    <property type="entry name" value="ARAC-FAMILY TRANSCRIPTIONAL REGULATOR"/>
    <property type="match status" value="1"/>
</dbReference>
<evidence type="ECO:0000313" key="6">
    <source>
        <dbReference type="Proteomes" id="UP000264980"/>
    </source>
</evidence>
<dbReference type="Gene3D" id="1.10.10.60">
    <property type="entry name" value="Homeodomain-like"/>
    <property type="match status" value="1"/>
</dbReference>
<proteinExistence type="predicted"/>
<dbReference type="EMBL" id="CP013970">
    <property type="protein sequence ID" value="AXF77646.1"/>
    <property type="molecule type" value="Genomic_DNA"/>
</dbReference>
<evidence type="ECO:0000256" key="3">
    <source>
        <dbReference type="ARBA" id="ARBA00023163"/>
    </source>
</evidence>
<dbReference type="SMART" id="SM00342">
    <property type="entry name" value="HTH_ARAC"/>
    <property type="match status" value="1"/>
</dbReference>
<evidence type="ECO:0000313" key="5">
    <source>
        <dbReference type="EMBL" id="AXF77646.1"/>
    </source>
</evidence>
<dbReference type="RefSeq" id="WP_233479630.1">
    <property type="nucleotide sequence ID" value="NZ_CP013970.1"/>
</dbReference>
<dbReference type="Proteomes" id="UP000264980">
    <property type="component" value="Chromosome"/>
</dbReference>
<evidence type="ECO:0000256" key="2">
    <source>
        <dbReference type="ARBA" id="ARBA00023125"/>
    </source>
</evidence>